<feature type="transmembrane region" description="Helical" evidence="8">
    <location>
        <begin position="101"/>
        <end position="118"/>
    </location>
</feature>
<feature type="transmembrane region" description="Helical" evidence="8">
    <location>
        <begin position="679"/>
        <end position="702"/>
    </location>
</feature>
<evidence type="ECO:0000256" key="6">
    <source>
        <dbReference type="ARBA" id="ARBA00023136"/>
    </source>
</evidence>
<dbReference type="Pfam" id="PF13967">
    <property type="entry name" value="RSN1_TM"/>
    <property type="match status" value="1"/>
</dbReference>
<evidence type="ECO:0000256" key="1">
    <source>
        <dbReference type="ARBA" id="ARBA00004141"/>
    </source>
</evidence>
<feature type="transmembrane region" description="Helical" evidence="8">
    <location>
        <begin position="486"/>
        <end position="510"/>
    </location>
</feature>
<sequence length="918" mass="102410">MSASSSAIITAIIVDLLICLCIFFAFSFLRVLPWTRNLWAPKSYAPKLNPQEVKPPEIPADTKSFFAWLPAVLSLTERQIIETAGLDAAVLMRVLRFGCEAFVYVSFLSLVTMLPVNLTDDNVDILMNGPDADQYKFTGFDKCGLANVQEESMRMWCHMIMVYVILAIMLYLLNKYSNEFAVLRIMYMANPQKSIASRSVFVSDIPGVASNTKRQTKGMKKQRKNARALPHKKDDDAAHQDTLAEVEAPQEERAIGLDNVLLLDGVGGPINHDALRGTFMSEPVKRKFDYNPKDASLVPSSIAKTILNANVPVQTMVENEFETVYPGAVNEVHMVKNQAELWPLYNEYNAVKQKLEDYLDECEFRMKNGLKLKRRKAMIFPIAMGEWGKSMGYGKGLLKSVDAFEYWDARLRELDRLIASELQLSGKMVWPSAFITFKNRKEQTAAAIGLHHHDTRYWLVQNAPEPRELVWSNLGMTAAIRSTMWGLMWVLFWLGTFFFMIPVAAVQGLINTGAASLPGLNAPVVAQLLQGILPGLALIIFIAMVPFLLRLLMLVSGSISESQTDMGVVSRFFIFQTVVVFFGSVFAGAFFNQITTWINNPGQVISILGTAIPQVCTFFIIYVAARSLIAQPLQALRIGKLVMFAIFTNITPSPKARARIWQQQFQDFGTVIANHSISILLGVVYSCVNPLMCPFVLLYFMVNYGIQAYEQVYVFRRLYESAGQVWPKFVNHVMFGIYVQHIVMIGLLGIKKFVYTPLLIPAPFIAIIFHMSIYRLYNRPWSFTSYHDATDLDRMDALPEDAVDPKEELLEEGGAESMDAAEAYKSPCFKVHPGEILALLDEAKAMEVRVAKYIEVKAWKTKEEGELPVLPEPEEAGADAVADKVPAKQVSGTTSPAGSSNVETAPGVAATSAKQGAA</sequence>
<feature type="compositionally biased region" description="Basic residues" evidence="7">
    <location>
        <begin position="214"/>
        <end position="230"/>
    </location>
</feature>
<evidence type="ECO:0000256" key="3">
    <source>
        <dbReference type="ARBA" id="ARBA00022448"/>
    </source>
</evidence>
<keyword evidence="6 8" id="KW-0472">Membrane</keyword>
<feature type="region of interest" description="Disordered" evidence="7">
    <location>
        <begin position="869"/>
        <end position="918"/>
    </location>
</feature>
<proteinExistence type="inferred from homology"/>
<evidence type="ECO:0000256" key="4">
    <source>
        <dbReference type="ARBA" id="ARBA00022692"/>
    </source>
</evidence>
<dbReference type="GO" id="GO:0005886">
    <property type="term" value="C:plasma membrane"/>
    <property type="evidence" value="ECO:0007669"/>
    <property type="project" value="TreeGrafter"/>
</dbReference>
<dbReference type="PANTHER" id="PTHR13018">
    <property type="entry name" value="PROBABLE MEMBRANE PROTEIN DUF221-RELATED"/>
    <property type="match status" value="1"/>
</dbReference>
<evidence type="ECO:0000259" key="10">
    <source>
        <dbReference type="Pfam" id="PF13967"/>
    </source>
</evidence>
<feature type="region of interest" description="Disordered" evidence="7">
    <location>
        <begin position="212"/>
        <end position="238"/>
    </location>
</feature>
<gene>
    <name evidence="12" type="ORF">CEUR00632_LOCUS5295</name>
</gene>
<dbReference type="PANTHER" id="PTHR13018:SF5">
    <property type="entry name" value="RE44586P"/>
    <property type="match status" value="1"/>
</dbReference>
<keyword evidence="4 8" id="KW-0812">Transmembrane</keyword>
<feature type="transmembrane region" description="Helical" evidence="8">
    <location>
        <begin position="757"/>
        <end position="777"/>
    </location>
</feature>
<dbReference type="InterPro" id="IPR003864">
    <property type="entry name" value="CSC1/OSCA1-like_7TM"/>
</dbReference>
<dbReference type="Pfam" id="PF14703">
    <property type="entry name" value="PHM7_cyt"/>
    <property type="match status" value="1"/>
</dbReference>
<evidence type="ECO:0000256" key="8">
    <source>
        <dbReference type="SAM" id="Phobius"/>
    </source>
</evidence>
<feature type="transmembrane region" description="Helical" evidence="8">
    <location>
        <begin position="153"/>
        <end position="173"/>
    </location>
</feature>
<keyword evidence="5 8" id="KW-1133">Transmembrane helix</keyword>
<evidence type="ECO:0000313" key="12">
    <source>
        <dbReference type="EMBL" id="CAD8285257.1"/>
    </source>
</evidence>
<keyword evidence="3" id="KW-0813">Transport</keyword>
<evidence type="ECO:0000256" key="2">
    <source>
        <dbReference type="ARBA" id="ARBA00007779"/>
    </source>
</evidence>
<feature type="transmembrane region" description="Helical" evidence="8">
    <location>
        <begin position="530"/>
        <end position="552"/>
    </location>
</feature>
<name>A0A7R9YTG3_9CHLO</name>
<dbReference type="GO" id="GO:0005227">
    <property type="term" value="F:calcium-activated cation channel activity"/>
    <property type="evidence" value="ECO:0007669"/>
    <property type="project" value="InterPro"/>
</dbReference>
<feature type="transmembrane region" description="Helical" evidence="8">
    <location>
        <begin position="572"/>
        <end position="591"/>
    </location>
</feature>
<feature type="domain" description="CSC1/OSCA1-like cytosolic" evidence="11">
    <location>
        <begin position="304"/>
        <end position="473"/>
    </location>
</feature>
<evidence type="ECO:0000256" key="7">
    <source>
        <dbReference type="SAM" id="MobiDB-lite"/>
    </source>
</evidence>
<dbReference type="EMBL" id="HBEC01011558">
    <property type="protein sequence ID" value="CAD8285257.1"/>
    <property type="molecule type" value="Transcribed_RNA"/>
</dbReference>
<dbReference type="AlphaFoldDB" id="A0A7R9YTG3"/>
<feature type="domain" description="CSC1/OSCA1-like 7TM region" evidence="9">
    <location>
        <begin position="488"/>
        <end position="748"/>
    </location>
</feature>
<evidence type="ECO:0000259" key="11">
    <source>
        <dbReference type="Pfam" id="PF14703"/>
    </source>
</evidence>
<comment type="similarity">
    <text evidence="2">Belongs to the CSC1 (TC 1.A.17) family.</text>
</comment>
<feature type="transmembrane region" description="Helical" evidence="8">
    <location>
        <begin position="603"/>
        <end position="625"/>
    </location>
</feature>
<feature type="domain" description="CSC1/OSCA1-like N-terminal transmembrane" evidence="10">
    <location>
        <begin position="7"/>
        <end position="174"/>
    </location>
</feature>
<protein>
    <recommendedName>
        <fullName evidence="13">ERD4-related membrane protein</fullName>
    </recommendedName>
</protein>
<feature type="transmembrane region" description="Helical" evidence="8">
    <location>
        <begin position="6"/>
        <end position="29"/>
    </location>
</feature>
<dbReference type="InterPro" id="IPR045122">
    <property type="entry name" value="Csc1-like"/>
</dbReference>
<dbReference type="Pfam" id="PF02714">
    <property type="entry name" value="RSN1_7TM"/>
    <property type="match status" value="1"/>
</dbReference>
<reference evidence="12" key="1">
    <citation type="submission" date="2021-01" db="EMBL/GenBank/DDBJ databases">
        <authorList>
            <person name="Corre E."/>
            <person name="Pelletier E."/>
            <person name="Niang G."/>
            <person name="Scheremetjew M."/>
            <person name="Finn R."/>
            <person name="Kale V."/>
            <person name="Holt S."/>
            <person name="Cochrane G."/>
            <person name="Meng A."/>
            <person name="Brown T."/>
            <person name="Cohen L."/>
        </authorList>
    </citation>
    <scope>NUCLEOTIDE SEQUENCE</scope>
    <source>
        <strain evidence="12">CCMP219</strain>
    </source>
</reference>
<accession>A0A7R9YTG3</accession>
<feature type="transmembrane region" description="Helical" evidence="8">
    <location>
        <begin position="729"/>
        <end position="750"/>
    </location>
</feature>
<evidence type="ECO:0000259" key="9">
    <source>
        <dbReference type="Pfam" id="PF02714"/>
    </source>
</evidence>
<dbReference type="InterPro" id="IPR027815">
    <property type="entry name" value="CSC1/OSCA1-like_cyt"/>
</dbReference>
<evidence type="ECO:0008006" key="13">
    <source>
        <dbReference type="Google" id="ProtNLM"/>
    </source>
</evidence>
<evidence type="ECO:0000256" key="5">
    <source>
        <dbReference type="ARBA" id="ARBA00022989"/>
    </source>
</evidence>
<feature type="compositionally biased region" description="Polar residues" evidence="7">
    <location>
        <begin position="890"/>
        <end position="903"/>
    </location>
</feature>
<comment type="subcellular location">
    <subcellularLocation>
        <location evidence="1">Membrane</location>
        <topology evidence="1">Multi-pass membrane protein</topology>
    </subcellularLocation>
</comment>
<organism evidence="12">
    <name type="scientific">Chlamydomonas euryale</name>
    <dbReference type="NCBI Taxonomy" id="1486919"/>
    <lineage>
        <taxon>Eukaryota</taxon>
        <taxon>Viridiplantae</taxon>
        <taxon>Chlorophyta</taxon>
        <taxon>core chlorophytes</taxon>
        <taxon>Chlorophyceae</taxon>
        <taxon>CS clade</taxon>
        <taxon>Chlamydomonadales</taxon>
        <taxon>Chlamydomonadaceae</taxon>
        <taxon>Chlamydomonas</taxon>
    </lineage>
</organism>
<dbReference type="InterPro" id="IPR032880">
    <property type="entry name" value="CSC1/OSCA1-like_N"/>
</dbReference>